<dbReference type="InterPro" id="IPR001182">
    <property type="entry name" value="FtsW/RodA"/>
</dbReference>
<feature type="transmembrane region" description="Helical" evidence="16">
    <location>
        <begin position="152"/>
        <end position="185"/>
    </location>
</feature>
<dbReference type="EC" id="2.4.99.28" evidence="16"/>
<feature type="transmembrane region" description="Helical" evidence="16">
    <location>
        <begin position="343"/>
        <end position="365"/>
    </location>
</feature>
<evidence type="ECO:0000256" key="13">
    <source>
        <dbReference type="ARBA" id="ARBA00023316"/>
    </source>
</evidence>
<dbReference type="InterPro" id="IPR013437">
    <property type="entry name" value="FtsW"/>
</dbReference>
<dbReference type="EMBL" id="JAXAFO010000001">
    <property type="protein sequence ID" value="MDX6847942.1"/>
    <property type="molecule type" value="Genomic_DNA"/>
</dbReference>
<evidence type="ECO:0000256" key="16">
    <source>
        <dbReference type="HAMAP-Rule" id="MF_00913"/>
    </source>
</evidence>
<dbReference type="Pfam" id="PF01098">
    <property type="entry name" value="FTSW_RODA_SPOVE"/>
    <property type="match status" value="1"/>
</dbReference>
<evidence type="ECO:0000256" key="5">
    <source>
        <dbReference type="ARBA" id="ARBA00022676"/>
    </source>
</evidence>
<feature type="transmembrane region" description="Helical" evidence="16">
    <location>
        <begin position="112"/>
        <end position="132"/>
    </location>
</feature>
<evidence type="ECO:0000256" key="4">
    <source>
        <dbReference type="ARBA" id="ARBA00022618"/>
    </source>
</evidence>
<sequence>MNKWQLILPSAEPDWTLLTLWAVLVSIGVTMVASASIAFAAAQYGDTFYFVERHLIFLLMGVASSAVVFLIPGSLWKTLSVPLMVLALVLLVMVLIPGVGKKVNGSQRWISFGFFAVQISELAKFAVIVFFASYFAKRHPSTVNSWKEFGVLIALLGMILMLLVMEPDFGSTVVIGATSIAIMFIAGLKLRYFLPMAMGAIGVLAVLAVASPYRLKRLVTFMDPWADQFNSGYQLTQSLIAFGRGEWLGVGLGNSVQKLFYLPEAHTDFVFSIFAEEMGLIGCVVLLALFALLIKRILLVAMRCYGRGLLFYSYACFGVAIIFALQVFINIGVACGLLPTKGLTLPFISYGGSSLIVCCSMLALVMRASMEVRVVPATRTAVTNSSRVRPTTATTGSVA</sequence>
<keyword evidence="11 16" id="KW-0472">Membrane</keyword>
<keyword evidence="12 16" id="KW-0131">Cell cycle</keyword>
<proteinExistence type="inferred from homology"/>
<evidence type="ECO:0000256" key="3">
    <source>
        <dbReference type="ARBA" id="ARBA00022475"/>
    </source>
</evidence>
<dbReference type="PANTHER" id="PTHR30474">
    <property type="entry name" value="CELL CYCLE PROTEIN"/>
    <property type="match status" value="1"/>
</dbReference>
<dbReference type="NCBIfam" id="TIGR02614">
    <property type="entry name" value="ftsW"/>
    <property type="match status" value="1"/>
</dbReference>
<evidence type="ECO:0000256" key="9">
    <source>
        <dbReference type="ARBA" id="ARBA00022984"/>
    </source>
</evidence>
<dbReference type="PANTHER" id="PTHR30474:SF2">
    <property type="entry name" value="PEPTIDOGLYCAN GLYCOSYLTRANSFERASE FTSW-RELATED"/>
    <property type="match status" value="1"/>
</dbReference>
<gene>
    <name evidence="16 17" type="primary">ftsW</name>
    <name evidence="17" type="ORF">SCD92_01135</name>
</gene>
<comment type="caution">
    <text evidence="17">The sequence shown here is derived from an EMBL/GenBank/DDBJ whole genome shotgun (WGS) entry which is preliminary data.</text>
</comment>
<feature type="transmembrane region" description="Helical" evidence="16">
    <location>
        <begin position="54"/>
        <end position="75"/>
    </location>
</feature>
<comment type="subcellular location">
    <subcellularLocation>
        <location evidence="16">Cell inner membrane</location>
        <topology evidence="16">Multi-pass membrane protein</topology>
    </subcellularLocation>
    <subcellularLocation>
        <location evidence="1">Cell membrane</location>
        <topology evidence="1">Multi-pass membrane protein</topology>
    </subcellularLocation>
    <text evidence="16">Localizes to the division septum.</text>
</comment>
<feature type="transmembrane region" description="Helical" evidence="16">
    <location>
        <begin position="310"/>
        <end position="331"/>
    </location>
</feature>
<comment type="function">
    <text evidence="16">Peptidoglycan polymerase that is essential for cell division.</text>
</comment>
<feature type="transmembrane region" description="Helical" evidence="16">
    <location>
        <begin position="278"/>
        <end position="298"/>
    </location>
</feature>
<name>A0ABU4RST4_9GAMM</name>
<evidence type="ECO:0000256" key="14">
    <source>
        <dbReference type="ARBA" id="ARBA00038053"/>
    </source>
</evidence>
<feature type="transmembrane region" description="Helical" evidence="16">
    <location>
        <begin position="20"/>
        <end position="42"/>
    </location>
</feature>
<evidence type="ECO:0000256" key="11">
    <source>
        <dbReference type="ARBA" id="ARBA00023136"/>
    </source>
</evidence>
<evidence type="ECO:0000256" key="15">
    <source>
        <dbReference type="ARBA" id="ARBA00049902"/>
    </source>
</evidence>
<comment type="catalytic activity">
    <reaction evidence="15 16">
        <text>[GlcNAc-(1-&gt;4)-Mur2Ac(oyl-L-Ala-gamma-D-Glu-L-Lys-D-Ala-D-Ala)](n)-di-trans,octa-cis-undecaprenyl diphosphate + beta-D-GlcNAc-(1-&gt;4)-Mur2Ac(oyl-L-Ala-gamma-D-Glu-L-Lys-D-Ala-D-Ala)-di-trans,octa-cis-undecaprenyl diphosphate = [GlcNAc-(1-&gt;4)-Mur2Ac(oyl-L-Ala-gamma-D-Glu-L-Lys-D-Ala-D-Ala)](n+1)-di-trans,octa-cis-undecaprenyl diphosphate + di-trans,octa-cis-undecaprenyl diphosphate + H(+)</text>
        <dbReference type="Rhea" id="RHEA:23708"/>
        <dbReference type="Rhea" id="RHEA-COMP:9602"/>
        <dbReference type="Rhea" id="RHEA-COMP:9603"/>
        <dbReference type="ChEBI" id="CHEBI:15378"/>
        <dbReference type="ChEBI" id="CHEBI:58405"/>
        <dbReference type="ChEBI" id="CHEBI:60033"/>
        <dbReference type="ChEBI" id="CHEBI:78435"/>
        <dbReference type="EC" id="2.4.99.28"/>
    </reaction>
</comment>
<evidence type="ECO:0000313" key="17">
    <source>
        <dbReference type="EMBL" id="MDX6847942.1"/>
    </source>
</evidence>
<keyword evidence="13 16" id="KW-0961">Cell wall biogenesis/degradation</keyword>
<keyword evidence="16" id="KW-0997">Cell inner membrane</keyword>
<dbReference type="HAMAP" id="MF_00913">
    <property type="entry name" value="PGT_FtsW_proteobact"/>
    <property type="match status" value="1"/>
</dbReference>
<keyword evidence="4 16" id="KW-0132">Cell division</keyword>
<keyword evidence="3 16" id="KW-1003">Cell membrane</keyword>
<dbReference type="InterPro" id="IPR018365">
    <property type="entry name" value="Cell_cycle_FtsW-rel_CS"/>
</dbReference>
<keyword evidence="6 16" id="KW-0808">Transferase</keyword>
<keyword evidence="8 16" id="KW-0133">Cell shape</keyword>
<accession>A0ABU4RST4</accession>
<keyword evidence="9 16" id="KW-0573">Peptidoglycan synthesis</keyword>
<dbReference type="Proteomes" id="UP001273505">
    <property type="component" value="Unassembled WGS sequence"/>
</dbReference>
<evidence type="ECO:0000256" key="6">
    <source>
        <dbReference type="ARBA" id="ARBA00022679"/>
    </source>
</evidence>
<evidence type="ECO:0000256" key="8">
    <source>
        <dbReference type="ARBA" id="ARBA00022960"/>
    </source>
</evidence>
<protein>
    <recommendedName>
        <fullName evidence="16">Probable peptidoglycan glycosyltransferase FtsW</fullName>
        <shortName evidence="16">PGT</shortName>
        <ecNumber evidence="16">2.4.99.28</ecNumber>
    </recommendedName>
    <alternativeName>
        <fullName evidence="16">Cell division protein FtsW</fullName>
    </alternativeName>
    <alternativeName>
        <fullName evidence="16">Cell wall polymerase</fullName>
    </alternativeName>
    <alternativeName>
        <fullName evidence="16">Peptidoglycan polymerase</fullName>
        <shortName evidence="16">PG polymerase</shortName>
    </alternativeName>
</protein>
<organism evidence="17 18">
    <name type="scientific">Gilvimarinus gilvus</name>
    <dbReference type="NCBI Taxonomy" id="3058038"/>
    <lineage>
        <taxon>Bacteria</taxon>
        <taxon>Pseudomonadati</taxon>
        <taxon>Pseudomonadota</taxon>
        <taxon>Gammaproteobacteria</taxon>
        <taxon>Cellvibrionales</taxon>
        <taxon>Cellvibrionaceae</taxon>
        <taxon>Gilvimarinus</taxon>
    </lineage>
</organism>
<keyword evidence="7 16" id="KW-0812">Transmembrane</keyword>
<keyword evidence="18" id="KW-1185">Reference proteome</keyword>
<keyword evidence="10 16" id="KW-1133">Transmembrane helix</keyword>
<feature type="transmembrane region" description="Helical" evidence="16">
    <location>
        <begin position="192"/>
        <end position="213"/>
    </location>
</feature>
<dbReference type="PROSITE" id="PS00428">
    <property type="entry name" value="FTSW_RODA_SPOVE"/>
    <property type="match status" value="1"/>
</dbReference>
<evidence type="ECO:0000256" key="1">
    <source>
        <dbReference type="ARBA" id="ARBA00004651"/>
    </source>
</evidence>
<evidence type="ECO:0000256" key="2">
    <source>
        <dbReference type="ARBA" id="ARBA00004752"/>
    </source>
</evidence>
<evidence type="ECO:0000256" key="7">
    <source>
        <dbReference type="ARBA" id="ARBA00022692"/>
    </source>
</evidence>
<reference evidence="17 18" key="1">
    <citation type="submission" date="2023-11" db="EMBL/GenBank/DDBJ databases">
        <title>Gilvimarinus fulvus sp. nov., isolated from the surface of Kelp.</title>
        <authorList>
            <person name="Sun Y.Y."/>
            <person name="Gong Y."/>
            <person name="Du Z.J."/>
        </authorList>
    </citation>
    <scope>NUCLEOTIDE SEQUENCE [LARGE SCALE GENOMIC DNA]</scope>
    <source>
        <strain evidence="17 18">SDUM040013</strain>
    </source>
</reference>
<comment type="pathway">
    <text evidence="2 16">Cell wall biogenesis; peptidoglycan biosynthesis.</text>
</comment>
<evidence type="ECO:0000256" key="12">
    <source>
        <dbReference type="ARBA" id="ARBA00023306"/>
    </source>
</evidence>
<evidence type="ECO:0000256" key="10">
    <source>
        <dbReference type="ARBA" id="ARBA00022989"/>
    </source>
</evidence>
<dbReference type="RefSeq" id="WP_302724536.1">
    <property type="nucleotide sequence ID" value="NZ_JAULRU010000797.1"/>
</dbReference>
<evidence type="ECO:0000313" key="18">
    <source>
        <dbReference type="Proteomes" id="UP001273505"/>
    </source>
</evidence>
<feature type="transmembrane region" description="Helical" evidence="16">
    <location>
        <begin position="81"/>
        <end position="100"/>
    </location>
</feature>
<keyword evidence="5 16" id="KW-0328">Glycosyltransferase</keyword>
<comment type="similarity">
    <text evidence="14 16">Belongs to the SEDS family. FtsW subfamily.</text>
</comment>